<evidence type="ECO:0000313" key="1">
    <source>
        <dbReference type="EMBL" id="MFC7342871.1"/>
    </source>
</evidence>
<dbReference type="EMBL" id="JBHTCJ010000007">
    <property type="protein sequence ID" value="MFC7342871.1"/>
    <property type="molecule type" value="Genomic_DNA"/>
</dbReference>
<organism evidence="1 2">
    <name type="scientific">Saccharopolyspora griseoalba</name>
    <dbReference type="NCBI Taxonomy" id="1431848"/>
    <lineage>
        <taxon>Bacteria</taxon>
        <taxon>Bacillati</taxon>
        <taxon>Actinomycetota</taxon>
        <taxon>Actinomycetes</taxon>
        <taxon>Pseudonocardiales</taxon>
        <taxon>Pseudonocardiaceae</taxon>
        <taxon>Saccharopolyspora</taxon>
    </lineage>
</organism>
<dbReference type="Gene3D" id="3.10.450.50">
    <property type="match status" value="1"/>
</dbReference>
<evidence type="ECO:0000313" key="2">
    <source>
        <dbReference type="Proteomes" id="UP001596504"/>
    </source>
</evidence>
<accession>A0ABW2LK04</accession>
<proteinExistence type="predicted"/>
<name>A0ABW2LK04_9PSEU</name>
<dbReference type="GO" id="GO:0016853">
    <property type="term" value="F:isomerase activity"/>
    <property type="evidence" value="ECO:0007669"/>
    <property type="project" value="UniProtKB-KW"/>
</dbReference>
<gene>
    <name evidence="1" type="ORF">ACFQRI_15820</name>
</gene>
<comment type="caution">
    <text evidence="1">The sequence shown here is derived from an EMBL/GenBank/DDBJ whole genome shotgun (WGS) entry which is preliminary data.</text>
</comment>
<dbReference type="SUPFAM" id="SSF54427">
    <property type="entry name" value="NTF2-like"/>
    <property type="match status" value="1"/>
</dbReference>
<dbReference type="Proteomes" id="UP001596504">
    <property type="component" value="Unassembled WGS sequence"/>
</dbReference>
<dbReference type="InterPro" id="IPR032710">
    <property type="entry name" value="NTF2-like_dom_sf"/>
</dbReference>
<keyword evidence="2" id="KW-1185">Reference proteome</keyword>
<protein>
    <submittedName>
        <fullName evidence="1">Isomerase</fullName>
    </submittedName>
</protein>
<sequence>MTRAPDRLQQYVRFWNTGAEEQRALADEVFAEGVEYRALFGTRTGAQALMDFREELVAHVGEVSLRLREQPQVNDRHARLKWQILTDADAPFATGTDVIELDQDDRIRAVTVFLDQPPEGFEAEHDA</sequence>
<reference evidence="2" key="1">
    <citation type="journal article" date="2019" name="Int. J. Syst. Evol. Microbiol.">
        <title>The Global Catalogue of Microorganisms (GCM) 10K type strain sequencing project: providing services to taxonomists for standard genome sequencing and annotation.</title>
        <authorList>
            <consortium name="The Broad Institute Genomics Platform"/>
            <consortium name="The Broad Institute Genome Sequencing Center for Infectious Disease"/>
            <person name="Wu L."/>
            <person name="Ma J."/>
        </authorList>
    </citation>
    <scope>NUCLEOTIDE SEQUENCE [LARGE SCALE GENOMIC DNA]</scope>
    <source>
        <strain evidence="2">WLHS5</strain>
    </source>
</reference>
<keyword evidence="1" id="KW-0413">Isomerase</keyword>
<dbReference type="RefSeq" id="WP_380669181.1">
    <property type="nucleotide sequence ID" value="NZ_JBHTCJ010000007.1"/>
</dbReference>